<evidence type="ECO:0000259" key="2">
    <source>
        <dbReference type="Pfam" id="PF04984"/>
    </source>
</evidence>
<accession>A0A9D1S3A2</accession>
<dbReference type="Pfam" id="PF04984">
    <property type="entry name" value="Phage_sheath_1"/>
    <property type="match status" value="1"/>
</dbReference>
<protein>
    <submittedName>
        <fullName evidence="3">Phage tail sheath subtilisin-like domain-containing protein</fullName>
    </submittedName>
</protein>
<feature type="domain" description="Tail sheath protein subtilisin-like" evidence="2">
    <location>
        <begin position="199"/>
        <end position="355"/>
    </location>
</feature>
<comment type="caution">
    <text evidence="3">The sequence shown here is derived from an EMBL/GenBank/DDBJ whole genome shotgun (WGS) entry which is preliminary data.</text>
</comment>
<dbReference type="EMBL" id="DVNK01000008">
    <property type="protein sequence ID" value="HIU45844.1"/>
    <property type="molecule type" value="Genomic_DNA"/>
</dbReference>
<gene>
    <name evidence="3" type="ORF">IAC59_01125</name>
</gene>
<evidence type="ECO:0000256" key="1">
    <source>
        <dbReference type="ARBA" id="ARBA00008005"/>
    </source>
</evidence>
<proteinExistence type="inferred from homology"/>
<dbReference type="Proteomes" id="UP000824123">
    <property type="component" value="Unassembled WGS sequence"/>
</dbReference>
<dbReference type="Gene3D" id="3.30.1370.220">
    <property type="match status" value="1"/>
</dbReference>
<dbReference type="AlphaFoldDB" id="A0A9D1S3A2"/>
<sequence length="466" mass="48820">MAGIAFTAGQTMVRPGVYNRYVQVSTPLYEGASDGIVACVLSAQWGPLGEVVELTTLKQAKQAFGGDAELAQQVFAGGASAIFAVRAGTGGTRATHSLNDAQDEGAVTVTAKYPGARSFVCTLTGADGDERQFVLSEGGAVLERIAFAAGGDEASALIEAGAASAYLDFARADSYSGSGALAEQVETAFQAGADPDVDDQAYADALERLTPYAWNCVCLDSSDAELHSALHSYMTSAWQDGHTGFAVIGEAVTTPLETRIASARALNDYRMVYVGSGWYEAGDVLVDGWRAAGRVAGMIASVPSNQSITHRTVSGAVRCAEALTNSQYVSCINAGMVVFSLSPSAQVWVENGITTLSAPSGEDDAGWMKIKRAKVRFELMDRLSATVAPMIGNVANDDDGRAAVVQAIQGLLRSMISEGKLMSDAAVALDPDQPPAGDSASFIITANDVDALEKVYFTYQFRFAQQ</sequence>
<dbReference type="InterPro" id="IPR035089">
    <property type="entry name" value="Phage_sheath_subtilisin"/>
</dbReference>
<dbReference type="Gene3D" id="3.10.450.690">
    <property type="match status" value="1"/>
</dbReference>
<reference evidence="3" key="1">
    <citation type="submission" date="2020-10" db="EMBL/GenBank/DDBJ databases">
        <authorList>
            <person name="Gilroy R."/>
        </authorList>
    </citation>
    <scope>NUCLEOTIDE SEQUENCE</scope>
    <source>
        <strain evidence="3">ChiSxjej2B14-8506</strain>
    </source>
</reference>
<comment type="similarity">
    <text evidence="1">Belongs to the myoviridae tail sheath protein family.</text>
</comment>
<evidence type="ECO:0000313" key="4">
    <source>
        <dbReference type="Proteomes" id="UP000824123"/>
    </source>
</evidence>
<evidence type="ECO:0000313" key="3">
    <source>
        <dbReference type="EMBL" id="HIU45844.1"/>
    </source>
</evidence>
<organism evidence="3 4">
    <name type="scientific">Candidatus Fimadaptatus faecigallinarum</name>
    <dbReference type="NCBI Taxonomy" id="2840814"/>
    <lineage>
        <taxon>Bacteria</taxon>
        <taxon>Bacillati</taxon>
        <taxon>Bacillota</taxon>
        <taxon>Clostridia</taxon>
        <taxon>Eubacteriales</taxon>
        <taxon>Candidatus Fimadaptatus</taxon>
    </lineage>
</organism>
<name>A0A9D1S3A2_9FIRM</name>
<reference evidence="3" key="2">
    <citation type="journal article" date="2021" name="PeerJ">
        <title>Extensive microbial diversity within the chicken gut microbiome revealed by metagenomics and culture.</title>
        <authorList>
            <person name="Gilroy R."/>
            <person name="Ravi A."/>
            <person name="Getino M."/>
            <person name="Pursley I."/>
            <person name="Horton D.L."/>
            <person name="Alikhan N.F."/>
            <person name="Baker D."/>
            <person name="Gharbi K."/>
            <person name="Hall N."/>
            <person name="Watson M."/>
            <person name="Adriaenssens E.M."/>
            <person name="Foster-Nyarko E."/>
            <person name="Jarju S."/>
            <person name="Secka A."/>
            <person name="Antonio M."/>
            <person name="Oren A."/>
            <person name="Chaudhuri R.R."/>
            <person name="La Ragione R."/>
            <person name="Hildebrand F."/>
            <person name="Pallen M.J."/>
        </authorList>
    </citation>
    <scope>NUCLEOTIDE SEQUENCE</scope>
    <source>
        <strain evidence="3">ChiSxjej2B14-8506</strain>
    </source>
</reference>